<dbReference type="EMBL" id="MHST01000012">
    <property type="protein sequence ID" value="OHA49184.1"/>
    <property type="molecule type" value="Genomic_DNA"/>
</dbReference>
<dbReference type="Gene3D" id="2.30.30.30">
    <property type="match status" value="1"/>
</dbReference>
<dbReference type="InterPro" id="IPR014722">
    <property type="entry name" value="Rib_uL2_dom2"/>
</dbReference>
<dbReference type="PANTHER" id="PTHR30053:SF12">
    <property type="entry name" value="ELONGATION FACTOR P (EF-P) FAMILY PROTEIN"/>
    <property type="match status" value="1"/>
</dbReference>
<dbReference type="Pfam" id="PF08207">
    <property type="entry name" value="EFP_N"/>
    <property type="match status" value="1"/>
</dbReference>
<reference evidence="3 4" key="1">
    <citation type="journal article" date="2016" name="Nat. Commun.">
        <title>Thousands of microbial genomes shed light on interconnected biogeochemical processes in an aquifer system.</title>
        <authorList>
            <person name="Anantharaman K."/>
            <person name="Brown C.T."/>
            <person name="Hug L.A."/>
            <person name="Sharon I."/>
            <person name="Castelle C.J."/>
            <person name="Probst A.J."/>
            <person name="Thomas B.C."/>
            <person name="Singh A."/>
            <person name="Wilkins M.J."/>
            <person name="Karaoz U."/>
            <person name="Brodie E.L."/>
            <person name="Williams K.H."/>
            <person name="Hubbard S.S."/>
            <person name="Banfield J.F."/>
        </authorList>
    </citation>
    <scope>NUCLEOTIDE SEQUENCE [LARGE SCALE GENOMIC DNA]</scope>
    <source>
        <strain evidence="4">RIFCSPHIGHO2_01_FULL_58_15</strain>
    </source>
</reference>
<dbReference type="Proteomes" id="UP000178690">
    <property type="component" value="Unassembled WGS sequence"/>
</dbReference>
<dbReference type="Gene3D" id="2.40.50.140">
    <property type="entry name" value="Nucleic acid-binding proteins"/>
    <property type="match status" value="1"/>
</dbReference>
<dbReference type="GO" id="GO:0043043">
    <property type="term" value="P:peptide biosynthetic process"/>
    <property type="evidence" value="ECO:0007669"/>
    <property type="project" value="InterPro"/>
</dbReference>
<dbReference type="InterPro" id="IPR008991">
    <property type="entry name" value="Translation_prot_SH3-like_sf"/>
</dbReference>
<organism evidence="3 4">
    <name type="scientific">Terrybacteria sp. (strain RIFCSPHIGHO2_01_FULL_58_15)</name>
    <dbReference type="NCBI Taxonomy" id="1802363"/>
    <lineage>
        <taxon>Bacteria</taxon>
        <taxon>Candidatus Terryibacteriota</taxon>
    </lineage>
</organism>
<comment type="similarity">
    <text evidence="1">Belongs to the elongation factor P family.</text>
</comment>
<feature type="domain" description="Elongation factor P C-terminal" evidence="2">
    <location>
        <begin position="130"/>
        <end position="185"/>
    </location>
</feature>
<gene>
    <name evidence="3" type="ORF">A2682_00755</name>
</gene>
<evidence type="ECO:0000313" key="4">
    <source>
        <dbReference type="Proteomes" id="UP000178690"/>
    </source>
</evidence>
<dbReference type="FunFam" id="2.40.50.140:FF:000004">
    <property type="entry name" value="Elongation factor P"/>
    <property type="match status" value="1"/>
</dbReference>
<evidence type="ECO:0000259" key="2">
    <source>
        <dbReference type="SMART" id="SM00841"/>
    </source>
</evidence>
<evidence type="ECO:0000256" key="1">
    <source>
        <dbReference type="ARBA" id="ARBA00009479"/>
    </source>
</evidence>
<dbReference type="Pfam" id="PF09285">
    <property type="entry name" value="Elong-fact-P_C"/>
    <property type="match status" value="1"/>
</dbReference>
<proteinExistence type="inferred from homology"/>
<dbReference type="GO" id="GO:0005829">
    <property type="term" value="C:cytosol"/>
    <property type="evidence" value="ECO:0007669"/>
    <property type="project" value="UniProtKB-ARBA"/>
</dbReference>
<sequence>MLSLSELKPGVVFAMDGDPWQVLEAQFVKMAQRTGHVEAKIRNLRIGNVLTRSFKQADRLQEAEVKRVRSQFVFGHRGRYVFSEANNPARRFEFSEERIGEERFYLVPKLELTAFEFSGEILAIELPPKVDLRVTEAPPWVKGDTASGGTKTVLCETGLKVQTPPFIEAGAVIRVNTRTGAYVERVEK</sequence>
<accession>A0A1G2PLH9</accession>
<dbReference type="PANTHER" id="PTHR30053">
    <property type="entry name" value="ELONGATION FACTOR P"/>
    <property type="match status" value="1"/>
</dbReference>
<dbReference type="AlphaFoldDB" id="A0A1G2PLH9"/>
<dbReference type="InterPro" id="IPR012340">
    <property type="entry name" value="NA-bd_OB-fold"/>
</dbReference>
<dbReference type="InterPro" id="IPR020599">
    <property type="entry name" value="Transl_elong_fac_P/YeiP"/>
</dbReference>
<name>A0A1G2PLH9_TERXR</name>
<dbReference type="GO" id="GO:0003746">
    <property type="term" value="F:translation elongation factor activity"/>
    <property type="evidence" value="ECO:0007669"/>
    <property type="project" value="TreeGrafter"/>
</dbReference>
<evidence type="ECO:0000313" key="3">
    <source>
        <dbReference type="EMBL" id="OHA49184.1"/>
    </source>
</evidence>
<dbReference type="CDD" id="cd05794">
    <property type="entry name" value="S1_EF-P_repeat_2"/>
    <property type="match status" value="1"/>
</dbReference>
<dbReference type="SUPFAM" id="SSF50104">
    <property type="entry name" value="Translation proteins SH3-like domain"/>
    <property type="match status" value="1"/>
</dbReference>
<dbReference type="InterPro" id="IPR015365">
    <property type="entry name" value="Elong-fact-P_C"/>
</dbReference>
<dbReference type="SMART" id="SM00841">
    <property type="entry name" value="Elong-fact-P_C"/>
    <property type="match status" value="1"/>
</dbReference>
<comment type="caution">
    <text evidence="3">The sequence shown here is derived from an EMBL/GenBank/DDBJ whole genome shotgun (WGS) entry which is preliminary data.</text>
</comment>
<dbReference type="PIRSF" id="PIRSF005901">
    <property type="entry name" value="EF-P"/>
    <property type="match status" value="1"/>
</dbReference>
<dbReference type="SUPFAM" id="SSF50249">
    <property type="entry name" value="Nucleic acid-binding proteins"/>
    <property type="match status" value="1"/>
</dbReference>
<protein>
    <recommendedName>
        <fullName evidence="2">Elongation factor P C-terminal domain-containing protein</fullName>
    </recommendedName>
</protein>
<dbReference type="InterPro" id="IPR013185">
    <property type="entry name" value="Transl_elong_KOW-like"/>
</dbReference>
<dbReference type="STRING" id="1802363.A2682_00755"/>